<dbReference type="SUPFAM" id="SSF142433">
    <property type="entry name" value="CinA-like"/>
    <property type="match status" value="1"/>
</dbReference>
<feature type="domain" description="CinA C-terminal" evidence="1">
    <location>
        <begin position="8"/>
        <end position="159"/>
    </location>
</feature>
<organism evidence="2 3">
    <name type="scientific">Wickerhamiella sorbophila</name>
    <dbReference type="NCBI Taxonomy" id="45607"/>
    <lineage>
        <taxon>Eukaryota</taxon>
        <taxon>Fungi</taxon>
        <taxon>Dikarya</taxon>
        <taxon>Ascomycota</taxon>
        <taxon>Saccharomycotina</taxon>
        <taxon>Dipodascomycetes</taxon>
        <taxon>Dipodascales</taxon>
        <taxon>Trichomonascaceae</taxon>
        <taxon>Wickerhamiella</taxon>
    </lineage>
</organism>
<reference evidence="2 3" key="1">
    <citation type="submission" date="2017-04" db="EMBL/GenBank/DDBJ databases">
        <title>Genome sequencing of [Candida] sorbophila.</title>
        <authorList>
            <person name="Ahn J.O."/>
        </authorList>
    </citation>
    <scope>NUCLEOTIDE SEQUENCE [LARGE SCALE GENOMIC DNA]</scope>
    <source>
        <strain evidence="2 3">DS02</strain>
    </source>
</reference>
<evidence type="ECO:0000259" key="1">
    <source>
        <dbReference type="Pfam" id="PF02464"/>
    </source>
</evidence>
<dbReference type="InterPro" id="IPR036653">
    <property type="entry name" value="CinA-like_C"/>
</dbReference>
<dbReference type="Pfam" id="PF02464">
    <property type="entry name" value="CinA"/>
    <property type="match status" value="1"/>
</dbReference>
<dbReference type="OrthoDB" id="2350783at2759"/>
<name>A0A2T0FLN7_9ASCO</name>
<accession>A0A2T0FLN7</accession>
<proteinExistence type="predicted"/>
<dbReference type="GeneID" id="36517258"/>
<keyword evidence="3" id="KW-1185">Reference proteome</keyword>
<dbReference type="InterPro" id="IPR008136">
    <property type="entry name" value="CinA_C"/>
</dbReference>
<evidence type="ECO:0000313" key="3">
    <source>
        <dbReference type="Proteomes" id="UP000238350"/>
    </source>
</evidence>
<dbReference type="AlphaFoldDB" id="A0A2T0FLN7"/>
<gene>
    <name evidence="2" type="ORF">B9G98_03510</name>
</gene>
<dbReference type="Gene3D" id="3.90.950.20">
    <property type="entry name" value="CinA-like"/>
    <property type="match status" value="1"/>
</dbReference>
<dbReference type="Proteomes" id="UP000238350">
    <property type="component" value="Unassembled WGS sequence"/>
</dbReference>
<dbReference type="RefSeq" id="XP_024665835.1">
    <property type="nucleotide sequence ID" value="XM_024810067.1"/>
</dbReference>
<comment type="caution">
    <text evidence="2">The sequence shown here is derived from an EMBL/GenBank/DDBJ whole genome shotgun (WGS) entry which is preliminary data.</text>
</comment>
<sequence>MLDREVVEIAEKVAELLVAKNATVAVSDAACGGLIGAYLVAVPGASKFFVGSRTAYTVKSRLTLSGWSQDEINSYTGPSEEVAARMGRRLRLELGATYVLAETGWAGPSADENGQVGSVYLSVAGPTGTVSKKASTGLQDRLENMAAFARLALEYLLEQLSAST</sequence>
<protein>
    <submittedName>
        <fullName evidence="2">CinA-like protein</fullName>
    </submittedName>
</protein>
<dbReference type="STRING" id="45607.A0A2T0FLN7"/>
<dbReference type="EMBL" id="NDIQ01000022">
    <property type="protein sequence ID" value="PRT55890.1"/>
    <property type="molecule type" value="Genomic_DNA"/>
</dbReference>
<evidence type="ECO:0000313" key="2">
    <source>
        <dbReference type="EMBL" id="PRT55890.1"/>
    </source>
</evidence>